<organism evidence="1 2">
    <name type="scientific">Candidatus Roizmanbacteria bacterium GW2011_GWB1_40_7</name>
    <dbReference type="NCBI Taxonomy" id="1618482"/>
    <lineage>
        <taxon>Bacteria</taxon>
        <taxon>Candidatus Roizmaniibacteriota</taxon>
    </lineage>
</organism>
<comment type="caution">
    <text evidence="1">The sequence shown here is derived from an EMBL/GenBank/DDBJ whole genome shotgun (WGS) entry which is preliminary data.</text>
</comment>
<evidence type="ECO:0000313" key="2">
    <source>
        <dbReference type="Proteomes" id="UP000034664"/>
    </source>
</evidence>
<evidence type="ECO:0008006" key="3">
    <source>
        <dbReference type="Google" id="ProtNLM"/>
    </source>
</evidence>
<dbReference type="InterPro" id="IPR047729">
    <property type="entry name" value="Sce7726-like"/>
</dbReference>
<accession>A0A0G0W4S1</accession>
<name>A0A0G0W4S1_9BACT</name>
<gene>
    <name evidence="1" type="ORF">UU14_C0053G0006</name>
</gene>
<dbReference type="NCBIfam" id="NF033832">
    <property type="entry name" value="sce7726_fam"/>
    <property type="match status" value="1"/>
</dbReference>
<dbReference type="Proteomes" id="UP000034664">
    <property type="component" value="Unassembled WGS sequence"/>
</dbReference>
<evidence type="ECO:0000313" key="1">
    <source>
        <dbReference type="EMBL" id="KKR70257.1"/>
    </source>
</evidence>
<dbReference type="EMBL" id="LBZM01000053">
    <property type="protein sequence ID" value="KKR70257.1"/>
    <property type="molecule type" value="Genomic_DNA"/>
</dbReference>
<protein>
    <recommendedName>
        <fullName evidence="3">Sce7726 family protein</fullName>
    </recommendedName>
</protein>
<sequence length="207" mass="23804">MTTNDKIIRKVLRLVLEEELKEYKKEKNLPAEIFEEFGVSHGTARIDFAIINGVMHGYEIKSDKDTLDRLPDQMREYNAVFDKMTLVVGRHHLYEALAIIPEWWGIILAKKTPDHQIIFHEIRADGKNPAQDGLSMARLLWRAEALKILEEKNEAAEIRSKPREIIYAKLAEVLKDDLDTLKDHVRNALLVSRGDWRSVAQPVLNGG</sequence>
<reference evidence="1 2" key="1">
    <citation type="journal article" date="2015" name="Nature">
        <title>rRNA introns, odd ribosomes, and small enigmatic genomes across a large radiation of phyla.</title>
        <authorList>
            <person name="Brown C.T."/>
            <person name="Hug L.A."/>
            <person name="Thomas B.C."/>
            <person name="Sharon I."/>
            <person name="Castelle C.J."/>
            <person name="Singh A."/>
            <person name="Wilkins M.J."/>
            <person name="Williams K.H."/>
            <person name="Banfield J.F."/>
        </authorList>
    </citation>
    <scope>NUCLEOTIDE SEQUENCE [LARGE SCALE GENOMIC DNA]</scope>
</reference>
<dbReference type="AlphaFoldDB" id="A0A0G0W4S1"/>
<proteinExistence type="predicted"/>